<dbReference type="Gene3D" id="3.90.550.10">
    <property type="entry name" value="Spore Coat Polysaccharide Biosynthesis Protein SpsA, Chain A"/>
    <property type="match status" value="1"/>
</dbReference>
<dbReference type="Proteomes" id="UP000538955">
    <property type="component" value="Unassembled WGS sequence"/>
</dbReference>
<keyword evidence="6" id="KW-1185">Reference proteome</keyword>
<comment type="similarity">
    <text evidence="1">Belongs to the glycosyltransferase 2 family.</text>
</comment>
<protein>
    <submittedName>
        <fullName evidence="5">Glycosyltransferase family 2 protein</fullName>
    </submittedName>
</protein>
<organism evidence="5 7">
    <name type="scientific">Staphylococcus capitis</name>
    <dbReference type="NCBI Taxonomy" id="29388"/>
    <lineage>
        <taxon>Bacteria</taxon>
        <taxon>Bacillati</taxon>
        <taxon>Bacillota</taxon>
        <taxon>Bacilli</taxon>
        <taxon>Bacillales</taxon>
        <taxon>Staphylococcaceae</taxon>
        <taxon>Staphylococcus</taxon>
    </lineage>
</organism>
<accession>A0A7X9WF44</accession>
<dbReference type="Pfam" id="PF00535">
    <property type="entry name" value="Glycos_transf_2"/>
    <property type="match status" value="1"/>
</dbReference>
<evidence type="ECO:0000256" key="1">
    <source>
        <dbReference type="ARBA" id="ARBA00006739"/>
    </source>
</evidence>
<dbReference type="RefSeq" id="WP_030063311.1">
    <property type="nucleotide sequence ID" value="NZ_CP023966.1"/>
</dbReference>
<dbReference type="InterPro" id="IPR001173">
    <property type="entry name" value="Glyco_trans_2-like"/>
</dbReference>
<proteinExistence type="inferred from homology"/>
<evidence type="ECO:0000259" key="2">
    <source>
        <dbReference type="Pfam" id="PF00535"/>
    </source>
</evidence>
<sequence>MSNIFVLGEFKISKLISIIVPVYNKEPFIERCVQSLVDLEMDHSLIEAIFVDDVSSDRSYEILQYYDDKYDFIKCIQLEQNSGSPAEPRNVGIEVANGEYIALLDADDWLDKKGFPKLVFQMSEHHSDIGFGQSFRHKDKNVSKMARFASYKEANGLIPYEINEIFRAVGPPGKIFKRSTVIDNQIKFQHMKFGEDKLFFAELISKCTSASMTTEATYHVNRFTDNVSLVKSTDVIEKSKINLEVLRQIVNLDIPKIAMESILSRIVEVDYMQRFLVTKTFLKSDNKEFFFNQFSKVESIIKETGYNVEDLLTIDEYKNVYSLFHSDKEAMQEYIYYKIFDSNKQKFIKNTSVYLKYPDKYNHLIPLQEACMPVYKGTEMIDDTFYEVIELFTKPSVEINNVELIKIRDERFSKSVNYEHKDNFIYIKTDDLIFDEFDFNIAIKYNLYKTALVFATYPNFNDDVSLNRQNFKLEFIKKQSKIEDVPTNKVNDTKYLSEKPNFIITKKTIKSYIDADFKEEFNTIKKGSLIPISDMSQTSKGTMRLITKDKRFITANVNFVKPTELKKKDGYVSTIPKRIRVMKKCKLYTDVTFKNEPIQTMQPKDELNIIDIDYTNNFTPRLKTVDGYYITANVKFVEVLH</sequence>
<dbReference type="Pfam" id="PF19087">
    <property type="entry name" value="DUF5776"/>
    <property type="match status" value="2"/>
</dbReference>
<dbReference type="PANTHER" id="PTHR22916">
    <property type="entry name" value="GLYCOSYLTRANSFERASE"/>
    <property type="match status" value="1"/>
</dbReference>
<comment type="caution">
    <text evidence="5">The sequence shown here is derived from an EMBL/GenBank/DDBJ whole genome shotgun (WGS) entry which is preliminary data.</text>
</comment>
<evidence type="ECO:0000313" key="5">
    <source>
        <dbReference type="EMBL" id="NMK97901.1"/>
    </source>
</evidence>
<feature type="domain" description="DUF5776" evidence="3">
    <location>
        <begin position="495"/>
        <end position="560"/>
    </location>
</feature>
<evidence type="ECO:0000313" key="7">
    <source>
        <dbReference type="Proteomes" id="UP000550736"/>
    </source>
</evidence>
<evidence type="ECO:0000259" key="3">
    <source>
        <dbReference type="Pfam" id="PF19087"/>
    </source>
</evidence>
<dbReference type="EMBL" id="JABBLX010000023">
    <property type="protein sequence ID" value="NMK97901.1"/>
    <property type="molecule type" value="Genomic_DNA"/>
</dbReference>
<reference evidence="6 7" key="1">
    <citation type="submission" date="2020-04" db="EMBL/GenBank/DDBJ databases">
        <title>The Epidemiology and Molecular Characteristics of Linezolid-Resistant Staphylococcus capitis in Huashan Hospital, Shanghai.</title>
        <authorList>
            <person name="Ding L."/>
            <person name="Li P."/>
            <person name="Yang Y."/>
            <person name="Lin D."/>
            <person name="Xu X."/>
        </authorList>
    </citation>
    <scope>NUCLEOTIDE SEQUENCE [LARGE SCALE GENOMIC DNA]</scope>
    <source>
        <strain evidence="5 7">12-86</strain>
        <strain evidence="4 6">17-84</strain>
    </source>
</reference>
<evidence type="ECO:0000313" key="6">
    <source>
        <dbReference type="Proteomes" id="UP000538955"/>
    </source>
</evidence>
<feature type="domain" description="Glycosyltransferase 2-like" evidence="2">
    <location>
        <begin position="17"/>
        <end position="147"/>
    </location>
</feature>
<dbReference type="SUPFAM" id="SSF53448">
    <property type="entry name" value="Nucleotide-diphospho-sugar transferases"/>
    <property type="match status" value="1"/>
</dbReference>
<dbReference type="CDD" id="cd00761">
    <property type="entry name" value="Glyco_tranf_GTA_type"/>
    <property type="match status" value="1"/>
</dbReference>
<gene>
    <name evidence="5" type="ORF">HHM13_07330</name>
    <name evidence="4" type="ORF">HHM24_08585</name>
</gene>
<dbReference type="Proteomes" id="UP000550736">
    <property type="component" value="Unassembled WGS sequence"/>
</dbReference>
<evidence type="ECO:0000313" key="4">
    <source>
        <dbReference type="EMBL" id="NMK54777.1"/>
    </source>
</evidence>
<dbReference type="AlphaFoldDB" id="A0A7X9WF44"/>
<dbReference type="PANTHER" id="PTHR22916:SF3">
    <property type="entry name" value="UDP-GLCNAC:BETAGAL BETA-1,3-N-ACETYLGLUCOSAMINYLTRANSFERASE-LIKE PROTEIN 1"/>
    <property type="match status" value="1"/>
</dbReference>
<dbReference type="EMBL" id="JABBMI010000069">
    <property type="protein sequence ID" value="NMK54777.1"/>
    <property type="molecule type" value="Genomic_DNA"/>
</dbReference>
<dbReference type="InterPro" id="IPR044081">
    <property type="entry name" value="DUF5776"/>
</dbReference>
<feature type="domain" description="DUF5776" evidence="3">
    <location>
        <begin position="571"/>
        <end position="637"/>
    </location>
</feature>
<dbReference type="GO" id="GO:0016758">
    <property type="term" value="F:hexosyltransferase activity"/>
    <property type="evidence" value="ECO:0007669"/>
    <property type="project" value="UniProtKB-ARBA"/>
</dbReference>
<dbReference type="InterPro" id="IPR029044">
    <property type="entry name" value="Nucleotide-diphossugar_trans"/>
</dbReference>
<keyword evidence="5" id="KW-0808">Transferase</keyword>
<name>A0A7X9WF44_STACP</name>